<proteinExistence type="predicted"/>
<protein>
    <submittedName>
        <fullName evidence="2">Uncharacterized protein</fullName>
    </submittedName>
</protein>
<name>A0A1Y6CXW2_9GAMM</name>
<dbReference type="Gene3D" id="2.60.120.380">
    <property type="match status" value="3"/>
</dbReference>
<dbReference type="EMBL" id="FXAM01000001">
    <property type="protein sequence ID" value="SMF95191.1"/>
    <property type="molecule type" value="Genomic_DNA"/>
</dbReference>
<gene>
    <name evidence="2" type="ORF">SAMN02949497_2541</name>
</gene>
<reference evidence="2 3" key="1">
    <citation type="submission" date="2016-12" db="EMBL/GenBank/DDBJ databases">
        <authorList>
            <person name="Song W.-J."/>
            <person name="Kurnit D.M."/>
        </authorList>
    </citation>
    <scope>NUCLEOTIDE SEQUENCE [LARGE SCALE GENOMIC DNA]</scope>
    <source>
        <strain evidence="2 3">175</strain>
    </source>
</reference>
<evidence type="ECO:0000313" key="2">
    <source>
        <dbReference type="EMBL" id="SMF95191.1"/>
    </source>
</evidence>
<dbReference type="AlphaFoldDB" id="A0A1Y6CXW2"/>
<organism evidence="2 3">
    <name type="scientific">Methylomagnum ishizawai</name>
    <dbReference type="NCBI Taxonomy" id="1760988"/>
    <lineage>
        <taxon>Bacteria</taxon>
        <taxon>Pseudomonadati</taxon>
        <taxon>Pseudomonadota</taxon>
        <taxon>Gammaproteobacteria</taxon>
        <taxon>Methylococcales</taxon>
        <taxon>Methylococcaceae</taxon>
        <taxon>Methylomagnum</taxon>
    </lineage>
</organism>
<evidence type="ECO:0000313" key="3">
    <source>
        <dbReference type="Proteomes" id="UP000192923"/>
    </source>
</evidence>
<sequence>MRYQSILASTLVFLGTQSQASVSEQEPNSKISGSAIYQPSDPLVRYVLETDLNGNFDFDGSANLDPSLATPFSLTDEIVGQLQSPRDYDWFYVDVPDSSRPVTPVYFGCDKTLGYYVESMISLTIDPEKDLTWRIEYFYDADPTTAGGVEKQSSYVVPPSDCKRGTADTKGPMRFQMNTQRPGRYYVRVWGRMIAANVILEDQITIGTEQKTRKTFYDQIVTPTADYALRLYTSRIAGQQEPNDGIVEAVPLVSGTTATAQLASMYDQDWFYIDNDSTKNKTGKIPFYFSCKSQSDTYYILSSYDEKGVEQTSYEIPSSQCSAAGGYLFTIDAPVSARYYFVVTSPPSGEPDSFTQADYTVLAIASNSGVSGPTVRLPGELEPNDTPVNAYPLSNTVPVTAQLSSITDLDYYVYHNDTGTNPNNTVPITFRCQDTGEVYTLSYFNTQGFLQQAYTVTAGQCASTDGFQFTINTPATADYYILVSGPPGSDTALFGSGDYTLTAYVNNNTGTANATGSLVKGQLVDSAKSGKDSFAFNVKGCGGNKGTVKLTGNKLNMTKPSINTQVKVEIGGWSCVSDAKNFTQTNSAPQTLVYPKPATTPAKQTNSLSGTN</sequence>
<accession>A0A1Y6CXW2</accession>
<keyword evidence="3" id="KW-1185">Reference proteome</keyword>
<dbReference type="Proteomes" id="UP000192923">
    <property type="component" value="Unassembled WGS sequence"/>
</dbReference>
<feature type="compositionally biased region" description="Polar residues" evidence="1">
    <location>
        <begin position="601"/>
        <end position="612"/>
    </location>
</feature>
<feature type="region of interest" description="Disordered" evidence="1">
    <location>
        <begin position="592"/>
        <end position="612"/>
    </location>
</feature>
<evidence type="ECO:0000256" key="1">
    <source>
        <dbReference type="SAM" id="MobiDB-lite"/>
    </source>
</evidence>